<comment type="subcellular location">
    <subcellularLocation>
        <location evidence="1">Endomembrane system</location>
        <topology evidence="1">Multi-pass membrane protein</topology>
    </subcellularLocation>
</comment>
<keyword evidence="4 8" id="KW-0812">Transmembrane</keyword>
<keyword evidence="3" id="KW-1003">Cell membrane</keyword>
<dbReference type="AlphaFoldDB" id="A0A010SHD1"/>
<dbReference type="Proteomes" id="UP000022611">
    <property type="component" value="Unassembled WGS sequence"/>
</dbReference>
<keyword evidence="6 8" id="KW-1133">Transmembrane helix</keyword>
<keyword evidence="5" id="KW-1278">Translocase</keyword>
<protein>
    <submittedName>
        <fullName evidence="9">NADH:quinone oxidoreductase</fullName>
    </submittedName>
</protein>
<dbReference type="InterPro" id="IPR003667">
    <property type="entry name" value="NqrDE/RnfAE"/>
</dbReference>
<dbReference type="PATRIC" id="fig|1042209.11.peg.4722"/>
<evidence type="ECO:0000256" key="8">
    <source>
        <dbReference type="SAM" id="Phobius"/>
    </source>
</evidence>
<dbReference type="GO" id="GO:0005886">
    <property type="term" value="C:plasma membrane"/>
    <property type="evidence" value="ECO:0007669"/>
    <property type="project" value="TreeGrafter"/>
</dbReference>
<evidence type="ECO:0000313" key="10">
    <source>
        <dbReference type="Proteomes" id="UP000022611"/>
    </source>
</evidence>
<dbReference type="GO" id="GO:0012505">
    <property type="term" value="C:endomembrane system"/>
    <property type="evidence" value="ECO:0007669"/>
    <property type="project" value="UniProtKB-SubCell"/>
</dbReference>
<gene>
    <name evidence="9" type="ORF">HK44_011585</name>
</gene>
<sequence>MNQSSMLQNSLILTPLIGASDSLVNALSLSLLSLLVIGIYGVKMHVLRPRIVPSVQLITGMMLAATLTSLATLALQAWNVELHRQLGIYAGLIALQCVVLEHNGFFTQAGKRSRLQLSGLFLGLMILLGLLREGIGNGSFASHLSWLTGFADSNGQGWLFAADGGIRLAVLAPGGFILLGLLIAAKQAWPGASTSH</sequence>
<evidence type="ECO:0000256" key="2">
    <source>
        <dbReference type="ARBA" id="ARBA00022448"/>
    </source>
</evidence>
<feature type="transmembrane region" description="Helical" evidence="8">
    <location>
        <begin position="117"/>
        <end position="135"/>
    </location>
</feature>
<reference evidence="9 10" key="1">
    <citation type="journal article" date="2011" name="J. Bacteriol.">
        <title>Draft genome sequence of the polycyclic aromatic hydrocarbon-degrading, genetically engineered bioluminescent bioreporter Pseudomonas fluorescens HK44.</title>
        <authorList>
            <person name="Chauhan A."/>
            <person name="Layton A.C."/>
            <person name="Williams D.E."/>
            <person name="Smartt A.E."/>
            <person name="Ripp S."/>
            <person name="Karpinets T.V."/>
            <person name="Brown S.D."/>
            <person name="Sayler G.S."/>
        </authorList>
    </citation>
    <scope>NUCLEOTIDE SEQUENCE [LARGE SCALE GENOMIC DNA]</scope>
    <source>
        <strain evidence="9 10">HK44</strain>
    </source>
</reference>
<evidence type="ECO:0000256" key="4">
    <source>
        <dbReference type="ARBA" id="ARBA00022692"/>
    </source>
</evidence>
<evidence type="ECO:0000256" key="7">
    <source>
        <dbReference type="ARBA" id="ARBA00023136"/>
    </source>
</evidence>
<dbReference type="PANTHER" id="PTHR30586">
    <property type="entry name" value="ELECTRON TRANSPORT COMPLEX PROTEIN RNFE"/>
    <property type="match status" value="1"/>
</dbReference>
<accession>A0A010SHD1</accession>
<evidence type="ECO:0000256" key="6">
    <source>
        <dbReference type="ARBA" id="ARBA00022989"/>
    </source>
</evidence>
<feature type="transmembrane region" description="Helical" evidence="8">
    <location>
        <begin position="23"/>
        <end position="42"/>
    </location>
</feature>
<evidence type="ECO:0000256" key="1">
    <source>
        <dbReference type="ARBA" id="ARBA00004127"/>
    </source>
</evidence>
<keyword evidence="2" id="KW-0813">Transport</keyword>
<dbReference type="eggNOG" id="COG4660">
    <property type="taxonomic scope" value="Bacteria"/>
</dbReference>
<evidence type="ECO:0000313" key="9">
    <source>
        <dbReference type="EMBL" id="EXF92520.1"/>
    </source>
</evidence>
<dbReference type="OrthoDB" id="7028957at2"/>
<keyword evidence="7 8" id="KW-0472">Membrane</keyword>
<feature type="transmembrane region" description="Helical" evidence="8">
    <location>
        <begin position="54"/>
        <end position="74"/>
    </location>
</feature>
<proteinExistence type="predicted"/>
<keyword evidence="3" id="KW-0997">Cell inner membrane</keyword>
<dbReference type="RefSeq" id="WP_019693349.1">
    <property type="nucleotide sequence ID" value="NZ_AFOY02000017.1"/>
</dbReference>
<dbReference type="PANTHER" id="PTHR30586:SF0">
    <property type="entry name" value="ION-TRANSLOCATING OXIDOREDUCTASE COMPLEX SUBUNIT E"/>
    <property type="match status" value="1"/>
</dbReference>
<organism evidence="9 10">
    <name type="scientific">Pseudomonas fluorescens HK44</name>
    <dbReference type="NCBI Taxonomy" id="1042209"/>
    <lineage>
        <taxon>Bacteria</taxon>
        <taxon>Pseudomonadati</taxon>
        <taxon>Pseudomonadota</taxon>
        <taxon>Gammaproteobacteria</taxon>
        <taxon>Pseudomonadales</taxon>
        <taxon>Pseudomonadaceae</taxon>
        <taxon>Pseudomonas</taxon>
    </lineage>
</organism>
<name>A0A010SHD1_PSEFL</name>
<feature type="transmembrane region" description="Helical" evidence="8">
    <location>
        <begin position="166"/>
        <end position="185"/>
    </location>
</feature>
<dbReference type="PIRSF" id="PIRSF006102">
    <property type="entry name" value="NQR_DE"/>
    <property type="match status" value="1"/>
</dbReference>
<dbReference type="Pfam" id="PF02508">
    <property type="entry name" value="Rnf-Nqr"/>
    <property type="match status" value="1"/>
</dbReference>
<dbReference type="EMBL" id="AFOY02000017">
    <property type="protein sequence ID" value="EXF92520.1"/>
    <property type="molecule type" value="Genomic_DNA"/>
</dbReference>
<feature type="transmembrane region" description="Helical" evidence="8">
    <location>
        <begin position="86"/>
        <end position="105"/>
    </location>
</feature>
<evidence type="ECO:0000256" key="5">
    <source>
        <dbReference type="ARBA" id="ARBA00022967"/>
    </source>
</evidence>
<evidence type="ECO:0000256" key="3">
    <source>
        <dbReference type="ARBA" id="ARBA00022519"/>
    </source>
</evidence>
<dbReference type="HOGENOM" id="CLU_120000_0_0_6"/>
<comment type="caution">
    <text evidence="9">The sequence shown here is derived from an EMBL/GenBank/DDBJ whole genome shotgun (WGS) entry which is preliminary data.</text>
</comment>